<comment type="caution">
    <text evidence="6">The sequence shown here is derived from an EMBL/GenBank/DDBJ whole genome shotgun (WGS) entry which is preliminary data.</text>
</comment>
<dbReference type="InterPro" id="IPR012902">
    <property type="entry name" value="N_methyl_site"/>
</dbReference>
<evidence type="ECO:0000313" key="6">
    <source>
        <dbReference type="EMBL" id="MBE6421656.1"/>
    </source>
</evidence>
<proteinExistence type="predicted"/>
<dbReference type="Pfam" id="PF07963">
    <property type="entry name" value="N_methyl"/>
    <property type="match status" value="1"/>
</dbReference>
<evidence type="ECO:0000313" key="7">
    <source>
        <dbReference type="Proteomes" id="UP000725649"/>
    </source>
</evidence>
<dbReference type="NCBIfam" id="TIGR02532">
    <property type="entry name" value="IV_pilin_GFxxxE"/>
    <property type="match status" value="1"/>
</dbReference>
<dbReference type="InterPro" id="IPR000983">
    <property type="entry name" value="Bac_GSPG_pilin"/>
</dbReference>
<comment type="subcellular location">
    <subcellularLocation>
        <location evidence="1">Membrane</location>
        <topology evidence="1">Single-pass membrane protein</topology>
    </subcellularLocation>
</comment>
<dbReference type="EMBL" id="SUVG01000007">
    <property type="protein sequence ID" value="MBE6421656.1"/>
    <property type="molecule type" value="Genomic_DNA"/>
</dbReference>
<keyword evidence="2" id="KW-0488">Methylation</keyword>
<dbReference type="PANTHER" id="PTHR30093">
    <property type="entry name" value="GENERAL SECRETION PATHWAY PROTEIN G"/>
    <property type="match status" value="1"/>
</dbReference>
<sequence>MKKGFTLIELLVVVLIIGILTAVALPKYQVAVGKAQAIGIIQRLNSINKAQQLYYLANGAYATEWEDLDIDLQGHTVSHNRNLYFSDNSYCIPMPTGLNSARCYIGSKKVVSYLKLEIYFAPQTFTKNKKIECGALPDEPLAQKICKALILDHSITQSDCGSAVCNYTLEKY</sequence>
<gene>
    <name evidence="6" type="ORF">E7027_05995</name>
</gene>
<dbReference type="AlphaFoldDB" id="A0A928DR66"/>
<keyword evidence="4" id="KW-1133">Transmembrane helix</keyword>
<evidence type="ECO:0000256" key="5">
    <source>
        <dbReference type="ARBA" id="ARBA00023136"/>
    </source>
</evidence>
<evidence type="ECO:0000256" key="1">
    <source>
        <dbReference type="ARBA" id="ARBA00004167"/>
    </source>
</evidence>
<evidence type="ECO:0000256" key="3">
    <source>
        <dbReference type="ARBA" id="ARBA00022692"/>
    </source>
</evidence>
<dbReference type="GO" id="GO:0015627">
    <property type="term" value="C:type II protein secretion system complex"/>
    <property type="evidence" value="ECO:0007669"/>
    <property type="project" value="InterPro"/>
</dbReference>
<dbReference type="InterPro" id="IPR045584">
    <property type="entry name" value="Pilin-like"/>
</dbReference>
<reference evidence="6" key="1">
    <citation type="submission" date="2019-04" db="EMBL/GenBank/DDBJ databases">
        <title>Evolution of Biomass-Degrading Anaerobic Consortia Revealed by Metagenomics.</title>
        <authorList>
            <person name="Peng X."/>
        </authorList>
    </citation>
    <scope>NUCLEOTIDE SEQUENCE</scope>
    <source>
        <strain evidence="6">SIG66</strain>
    </source>
</reference>
<dbReference type="SUPFAM" id="SSF54523">
    <property type="entry name" value="Pili subunits"/>
    <property type="match status" value="1"/>
</dbReference>
<organism evidence="6 7">
    <name type="scientific">Candidatus Avelusimicrobium gallicola</name>
    <dbReference type="NCBI Taxonomy" id="2562704"/>
    <lineage>
        <taxon>Bacteria</taxon>
        <taxon>Pseudomonadati</taxon>
        <taxon>Elusimicrobiota</taxon>
        <taxon>Elusimicrobia</taxon>
        <taxon>Elusimicrobiales</taxon>
        <taxon>Elusimicrobiaceae</taxon>
        <taxon>Candidatus Avelusimicrobium</taxon>
    </lineage>
</organism>
<keyword evidence="3" id="KW-0812">Transmembrane</keyword>
<dbReference type="PRINTS" id="PR00813">
    <property type="entry name" value="BCTERIALGSPG"/>
</dbReference>
<keyword evidence="5" id="KW-0472">Membrane</keyword>
<dbReference type="PANTHER" id="PTHR30093:SF44">
    <property type="entry name" value="TYPE II SECRETION SYSTEM CORE PROTEIN G"/>
    <property type="match status" value="1"/>
</dbReference>
<evidence type="ECO:0000256" key="2">
    <source>
        <dbReference type="ARBA" id="ARBA00022481"/>
    </source>
</evidence>
<accession>A0A928DR66</accession>
<dbReference type="GO" id="GO:0016020">
    <property type="term" value="C:membrane"/>
    <property type="evidence" value="ECO:0007669"/>
    <property type="project" value="UniProtKB-SubCell"/>
</dbReference>
<protein>
    <submittedName>
        <fullName evidence="6">Type II secretion system protein</fullName>
    </submittedName>
</protein>
<dbReference type="Proteomes" id="UP000725649">
    <property type="component" value="Unassembled WGS sequence"/>
</dbReference>
<dbReference type="PROSITE" id="PS00409">
    <property type="entry name" value="PROKAR_NTER_METHYL"/>
    <property type="match status" value="1"/>
</dbReference>
<name>A0A928DR66_9BACT</name>
<evidence type="ECO:0000256" key="4">
    <source>
        <dbReference type="ARBA" id="ARBA00022989"/>
    </source>
</evidence>
<dbReference type="GO" id="GO:0015628">
    <property type="term" value="P:protein secretion by the type II secretion system"/>
    <property type="evidence" value="ECO:0007669"/>
    <property type="project" value="InterPro"/>
</dbReference>
<dbReference type="Gene3D" id="3.30.700.10">
    <property type="entry name" value="Glycoprotein, Type 4 Pilin"/>
    <property type="match status" value="1"/>
</dbReference>